<evidence type="ECO:0000259" key="1">
    <source>
        <dbReference type="SMART" id="SM00829"/>
    </source>
</evidence>
<organism evidence="2 3">
    <name type="scientific">Saccharothrix variisporea</name>
    <dbReference type="NCBI Taxonomy" id="543527"/>
    <lineage>
        <taxon>Bacteria</taxon>
        <taxon>Bacillati</taxon>
        <taxon>Actinomycetota</taxon>
        <taxon>Actinomycetes</taxon>
        <taxon>Pseudonocardiales</taxon>
        <taxon>Pseudonocardiaceae</taxon>
        <taxon>Saccharothrix</taxon>
    </lineage>
</organism>
<dbReference type="Proteomes" id="UP000272729">
    <property type="component" value="Unassembled WGS sequence"/>
</dbReference>
<dbReference type="Pfam" id="PF08240">
    <property type="entry name" value="ADH_N"/>
    <property type="match status" value="1"/>
</dbReference>
<dbReference type="InterPro" id="IPR013154">
    <property type="entry name" value="ADH-like_N"/>
</dbReference>
<dbReference type="InterPro" id="IPR036291">
    <property type="entry name" value="NAD(P)-bd_dom_sf"/>
</dbReference>
<gene>
    <name evidence="2" type="ORF">DFJ66_2821</name>
</gene>
<accession>A0A495X6R3</accession>
<dbReference type="InterPro" id="IPR052711">
    <property type="entry name" value="Zinc_ADH-like"/>
</dbReference>
<keyword evidence="3" id="KW-1185">Reference proteome</keyword>
<dbReference type="SUPFAM" id="SSF51735">
    <property type="entry name" value="NAD(P)-binding Rossmann-fold domains"/>
    <property type="match status" value="1"/>
</dbReference>
<comment type="caution">
    <text evidence="2">The sequence shown here is derived from an EMBL/GenBank/DDBJ whole genome shotgun (WGS) entry which is preliminary data.</text>
</comment>
<dbReference type="GO" id="GO:0016491">
    <property type="term" value="F:oxidoreductase activity"/>
    <property type="evidence" value="ECO:0007669"/>
    <property type="project" value="InterPro"/>
</dbReference>
<name>A0A495X6R3_9PSEU</name>
<dbReference type="RefSeq" id="WP_246029754.1">
    <property type="nucleotide sequence ID" value="NZ_RBXR01000001.1"/>
</dbReference>
<dbReference type="CDD" id="cd08276">
    <property type="entry name" value="MDR7"/>
    <property type="match status" value="1"/>
</dbReference>
<reference evidence="2 3" key="1">
    <citation type="submission" date="2018-10" db="EMBL/GenBank/DDBJ databases">
        <title>Sequencing the genomes of 1000 actinobacteria strains.</title>
        <authorList>
            <person name="Klenk H.-P."/>
        </authorList>
    </citation>
    <scope>NUCLEOTIDE SEQUENCE [LARGE SCALE GENOMIC DNA]</scope>
    <source>
        <strain evidence="2 3">DSM 43911</strain>
    </source>
</reference>
<dbReference type="InterPro" id="IPR013149">
    <property type="entry name" value="ADH-like_C"/>
</dbReference>
<dbReference type="InterPro" id="IPR011032">
    <property type="entry name" value="GroES-like_sf"/>
</dbReference>
<dbReference type="SUPFAM" id="SSF50129">
    <property type="entry name" value="GroES-like"/>
    <property type="match status" value="1"/>
</dbReference>
<dbReference type="Pfam" id="PF00107">
    <property type="entry name" value="ADH_zinc_N"/>
    <property type="match status" value="1"/>
</dbReference>
<protein>
    <submittedName>
        <fullName evidence="2">D-arabinose 1-dehydrogenase-like Zn-dependent alcohol dehydrogenase</fullName>
    </submittedName>
</protein>
<dbReference type="EMBL" id="RBXR01000001">
    <property type="protein sequence ID" value="RKT69587.1"/>
    <property type="molecule type" value="Genomic_DNA"/>
</dbReference>
<dbReference type="SMART" id="SM00829">
    <property type="entry name" value="PKS_ER"/>
    <property type="match status" value="1"/>
</dbReference>
<dbReference type="Gene3D" id="3.40.50.720">
    <property type="entry name" value="NAD(P)-binding Rossmann-like Domain"/>
    <property type="match status" value="1"/>
</dbReference>
<evidence type="ECO:0000313" key="2">
    <source>
        <dbReference type="EMBL" id="RKT69587.1"/>
    </source>
</evidence>
<dbReference type="Gene3D" id="3.90.180.10">
    <property type="entry name" value="Medium-chain alcohol dehydrogenases, catalytic domain"/>
    <property type="match status" value="1"/>
</dbReference>
<dbReference type="PANTHER" id="PTHR45033">
    <property type="match status" value="1"/>
</dbReference>
<dbReference type="InterPro" id="IPR020843">
    <property type="entry name" value="ER"/>
</dbReference>
<proteinExistence type="predicted"/>
<feature type="domain" description="Enoyl reductase (ER)" evidence="1">
    <location>
        <begin position="17"/>
        <end position="326"/>
    </location>
</feature>
<dbReference type="AlphaFoldDB" id="A0A495X6R3"/>
<dbReference type="PANTHER" id="PTHR45033:SF2">
    <property type="entry name" value="ZINC-TYPE ALCOHOL DEHYDROGENASE-LIKE PROTEIN C1773.06C"/>
    <property type="match status" value="1"/>
</dbReference>
<evidence type="ECO:0000313" key="3">
    <source>
        <dbReference type="Proteomes" id="UP000272729"/>
    </source>
</evidence>
<sequence length="329" mass="34509">MRDRNTAAVRAYRLEQGELVLRECEVPEPGRGQVLVDVRASSLNYRELMVQRGTYPLPVKDDLVPNADGAGVVVAVGPGVTEWAVGDRVAAAVFPLWQHGPFGHEFLPQLGGSLDGMLAERVVLEASGLVRVPDHLSFEEAATLPCAALTAWNALDGVRAGQTVVTRGSGSVSLFAVQFGKLSGARVIATSRGPAKASRLTALGADLVVTSEDWVEEVRAVGGADRVVDVVGALNDSVRALKVSGEVAAVGSLGGGWPPLDPALMFGSVATVRMVAIGSRAQFTAMNRAIAVAGLRPVVDRVFGFEEAAEAYRYYAKGDAFGKVVISMG</sequence>